<feature type="compositionally biased region" description="Low complexity" evidence="8">
    <location>
        <begin position="495"/>
        <end position="507"/>
    </location>
</feature>
<dbReference type="Pfam" id="PF10475">
    <property type="entry name" value="Vps54_N"/>
    <property type="match status" value="1"/>
</dbReference>
<evidence type="ECO:0000256" key="5">
    <source>
        <dbReference type="ARBA" id="ARBA00023034"/>
    </source>
</evidence>
<feature type="region of interest" description="Disordered" evidence="8">
    <location>
        <begin position="487"/>
        <end position="507"/>
    </location>
</feature>
<feature type="compositionally biased region" description="Polar residues" evidence="8">
    <location>
        <begin position="1"/>
        <end position="12"/>
    </location>
</feature>
<evidence type="ECO:0000256" key="3">
    <source>
        <dbReference type="ARBA" id="ARBA00022448"/>
    </source>
</evidence>
<evidence type="ECO:0000259" key="9">
    <source>
        <dbReference type="Pfam" id="PF10475"/>
    </source>
</evidence>
<protein>
    <recommendedName>
        <fullName evidence="9">Vacuolar protein sorting-associated protein 54 N-terminal domain-containing protein</fullName>
    </recommendedName>
</protein>
<dbReference type="PANTHER" id="PTHR12965:SF0">
    <property type="entry name" value="VACUOLAR PROTEIN SORTING-ASSOCIATED PROTEIN 54"/>
    <property type="match status" value="1"/>
</dbReference>
<evidence type="ECO:0000256" key="4">
    <source>
        <dbReference type="ARBA" id="ARBA00022927"/>
    </source>
</evidence>
<dbReference type="GO" id="GO:0000938">
    <property type="term" value="C:GARP complex"/>
    <property type="evidence" value="ECO:0007669"/>
    <property type="project" value="InterPro"/>
</dbReference>
<dbReference type="AlphaFoldDB" id="A0A0H5C8Q6"/>
<evidence type="ECO:0000256" key="2">
    <source>
        <dbReference type="ARBA" id="ARBA00009150"/>
    </source>
</evidence>
<comment type="subcellular location">
    <subcellularLocation>
        <location evidence="1">Golgi apparatus</location>
        <location evidence="1">trans-Golgi network</location>
    </subcellularLocation>
</comment>
<dbReference type="GO" id="GO:0006896">
    <property type="term" value="P:Golgi to vacuole transport"/>
    <property type="evidence" value="ECO:0007669"/>
    <property type="project" value="TreeGrafter"/>
</dbReference>
<dbReference type="GO" id="GO:0015031">
    <property type="term" value="P:protein transport"/>
    <property type="evidence" value="ECO:0007669"/>
    <property type="project" value="UniProtKB-KW"/>
</dbReference>
<dbReference type="InterPro" id="IPR019515">
    <property type="entry name" value="VPS54_N"/>
</dbReference>
<keyword evidence="3" id="KW-0813">Transport</keyword>
<feature type="domain" description="Vacuolar protein sorting-associated protein 54 N-terminal" evidence="9">
    <location>
        <begin position="205"/>
        <end position="353"/>
    </location>
</feature>
<proteinExistence type="inferred from homology"/>
<evidence type="ECO:0000313" key="10">
    <source>
        <dbReference type="EMBL" id="CEP24701.1"/>
    </source>
</evidence>
<evidence type="ECO:0000256" key="7">
    <source>
        <dbReference type="SAM" id="Coils"/>
    </source>
</evidence>
<dbReference type="EMBL" id="CDQK01000006">
    <property type="protein sequence ID" value="CEP24701.1"/>
    <property type="molecule type" value="Genomic_DNA"/>
</dbReference>
<name>A0A0H5C8Q6_CYBJN</name>
<dbReference type="GO" id="GO:0005829">
    <property type="term" value="C:cytosol"/>
    <property type="evidence" value="ECO:0007669"/>
    <property type="project" value="GOC"/>
</dbReference>
<dbReference type="GO" id="GO:0019905">
    <property type="term" value="F:syntaxin binding"/>
    <property type="evidence" value="ECO:0007669"/>
    <property type="project" value="TreeGrafter"/>
</dbReference>
<keyword evidence="6 7" id="KW-0175">Coiled coil</keyword>
<organism evidence="10 11">
    <name type="scientific">Cyberlindnera jadinii (strain ATCC 18201 / CBS 1600 / BCRC 20928 / JCM 3617 / NBRC 0987 / NRRL Y-1542)</name>
    <name type="common">Torula yeast</name>
    <name type="synonym">Candida utilis</name>
    <dbReference type="NCBI Taxonomy" id="983966"/>
    <lineage>
        <taxon>Eukaryota</taxon>
        <taxon>Fungi</taxon>
        <taxon>Dikarya</taxon>
        <taxon>Ascomycota</taxon>
        <taxon>Saccharomycotina</taxon>
        <taxon>Saccharomycetes</taxon>
        <taxon>Phaffomycetales</taxon>
        <taxon>Phaffomycetaceae</taxon>
        <taxon>Cyberlindnera</taxon>
    </lineage>
</organism>
<feature type="region of interest" description="Disordered" evidence="8">
    <location>
        <begin position="1"/>
        <end position="39"/>
    </location>
</feature>
<dbReference type="Proteomes" id="UP000038830">
    <property type="component" value="Unassembled WGS sequence"/>
</dbReference>
<dbReference type="InterPro" id="IPR039745">
    <property type="entry name" value="Vps54"/>
</dbReference>
<evidence type="ECO:0000313" key="11">
    <source>
        <dbReference type="Proteomes" id="UP000038830"/>
    </source>
</evidence>
<gene>
    <name evidence="10" type="ORF">BN1211_5590</name>
</gene>
<feature type="coiled-coil region" evidence="7">
    <location>
        <begin position="274"/>
        <end position="301"/>
    </location>
</feature>
<keyword evidence="5" id="KW-0333">Golgi apparatus</keyword>
<dbReference type="GO" id="GO:0042147">
    <property type="term" value="P:retrograde transport, endosome to Golgi"/>
    <property type="evidence" value="ECO:0007669"/>
    <property type="project" value="InterPro"/>
</dbReference>
<evidence type="ECO:0000256" key="8">
    <source>
        <dbReference type="SAM" id="MobiDB-lite"/>
    </source>
</evidence>
<feature type="compositionally biased region" description="Polar residues" evidence="8">
    <location>
        <begin position="20"/>
        <end position="37"/>
    </location>
</feature>
<keyword evidence="4" id="KW-0653">Protein transport</keyword>
<evidence type="ECO:0000256" key="1">
    <source>
        <dbReference type="ARBA" id="ARBA00004601"/>
    </source>
</evidence>
<comment type="similarity">
    <text evidence="2">Belongs to the VPS54 family.</text>
</comment>
<sequence length="808" mass="91410">MTGDTTSMQPPQLNVIDENLSPSFSATNGGSTDTLSSLADELGDDTSLSLNDDLASMRHSSRRSFDSSSVFTSSFRPSLDDSIPELGTNRLSIQKVSPLGPNSIFELVADVDSRKQASSLSPSLNRSRRRINILPPTSKDIPPIQLSKLEKASKEVFKEYLSQVGKEYEKYNSNKRLTASTLQTLSRRVSVGANGEVLEEEKDGLNTIPEVFFSEDFNLDDPRIFKLVTEGQPVDSMNESLQEKISWYLDTIEIHLVNEISKSSGSFFTALSDLSEINDKNDKAVELIKQLKSKLDIVKEKKIMHNLKRMELQRKKDNVAKLEQGLLQASTALILTEEASEILLRGEYDSCLDKIDYVESLLSGHCSDLKWPYPLQDLCGVEGLSQCRQKLCKLREQTGESYSKLFTDLLLQDIRQHYESIDFKESLERMIKGKNYNKPVGEDFKSQLTKYIVGLSRSQEIATAFKSYEGAVVNEIKNIVRVFLPSEEQPDSKDSTSSQNSSSSKPHSLSALIKMMSPREFEVMLIKIFTSVSEGLRRLTVHQKLLMDLALDNITVKEQDQYDLFKQLDIRSCITKSTEIIQVRIGKITAVRRDLTASLRYDYFLRFYYIISKFLEECENICGSSFNYLPDIMAQQIKAFNSSFQHTNLNRISAFLNTEDWKPAIVSPDLQEFVIHLMGNNKLDSEKKWKHDLTHLNDIADDSPDQEQATSHKRSISVGDKTFVASKSLLSTLDIVRDILILRENFNQLSSVYEGYLIEAVECYKSKALASVKNPDGTFDKSKNISIVNESLDCLTEVLQCSREAQDW</sequence>
<evidence type="ECO:0000256" key="6">
    <source>
        <dbReference type="ARBA" id="ARBA00023054"/>
    </source>
</evidence>
<dbReference type="PANTHER" id="PTHR12965">
    <property type="entry name" value="VACUOLAR PROTEIN SORTING 54"/>
    <property type="match status" value="1"/>
</dbReference>
<reference evidence="11" key="1">
    <citation type="journal article" date="2015" name="J. Biotechnol.">
        <title>The structure of the Cyberlindnera jadinii genome and its relation to Candida utilis analyzed by the occurrence of single nucleotide polymorphisms.</title>
        <authorList>
            <person name="Rupp O."/>
            <person name="Brinkrolf K."/>
            <person name="Buerth C."/>
            <person name="Kunigo M."/>
            <person name="Schneider J."/>
            <person name="Jaenicke S."/>
            <person name="Goesmann A."/>
            <person name="Puehler A."/>
            <person name="Jaeger K.-E."/>
            <person name="Ernst J.F."/>
        </authorList>
    </citation>
    <scope>NUCLEOTIDE SEQUENCE [LARGE SCALE GENOMIC DNA]</scope>
    <source>
        <strain evidence="11">ATCC 18201 / CBS 1600 / BCRC 20928 / JCM 3617 / NBRC 0987 / NRRL Y-1542</strain>
    </source>
</reference>
<accession>A0A0H5C8Q6</accession>